<dbReference type="EMBL" id="CAHJWF010000018">
    <property type="protein sequence ID" value="CAB5496590.1"/>
    <property type="molecule type" value="Genomic_DNA"/>
</dbReference>
<reference evidence="1 2" key="1">
    <citation type="submission" date="2020-05" db="EMBL/GenBank/DDBJ databases">
        <authorList>
            <person name="Petersen J."/>
            <person name="Sayavedra L."/>
        </authorList>
    </citation>
    <scope>NUCLEOTIDE SEQUENCE [LARGE SCALE GENOMIC DNA]</scope>
    <source>
        <strain evidence="1">B azoricus SOX ET2 1586I</strain>
    </source>
</reference>
<proteinExistence type="predicted"/>
<accession>A0ABM8M4V4</accession>
<evidence type="ECO:0000313" key="1">
    <source>
        <dbReference type="EMBL" id="CAB5496590.1"/>
    </source>
</evidence>
<protein>
    <submittedName>
        <fullName evidence="1">Uncharacterized protein</fullName>
    </submittedName>
</protein>
<keyword evidence="2" id="KW-1185">Reference proteome</keyword>
<evidence type="ECO:0000313" key="2">
    <source>
        <dbReference type="Proteomes" id="UP000626656"/>
    </source>
</evidence>
<dbReference type="Proteomes" id="UP000626656">
    <property type="component" value="Unassembled WGS sequence"/>
</dbReference>
<comment type="caution">
    <text evidence="1">The sequence shown here is derived from an EMBL/GenBank/DDBJ whole genome shotgun (WGS) entry which is preliminary data.</text>
</comment>
<sequence length="53" mass="5999">MNNKEPHIVKFSGGRSSAMMLMNLLESDELKPKRGDVVIFNKVNSTHKRTTPN</sequence>
<name>A0ABM8M4V4_9GAMM</name>
<dbReference type="RefSeq" id="WP_202783935.1">
    <property type="nucleotide sequence ID" value="NZ_CAHJWF010000018.1"/>
</dbReference>
<gene>
    <name evidence="1" type="ORF">AZO1586I_40</name>
</gene>
<organism evidence="1 2">
    <name type="scientific">Bathymodiolus thermophilus thioautotrophic gill symbiont</name>
    <dbReference type="NCBI Taxonomy" id="2360"/>
    <lineage>
        <taxon>Bacteria</taxon>
        <taxon>Pseudomonadati</taxon>
        <taxon>Pseudomonadota</taxon>
        <taxon>Gammaproteobacteria</taxon>
        <taxon>sulfur-oxidizing symbionts</taxon>
    </lineage>
</organism>